<evidence type="ECO:0000256" key="4">
    <source>
        <dbReference type="RuleBase" id="RU004508"/>
    </source>
</evidence>
<dbReference type="InterPro" id="IPR015421">
    <property type="entry name" value="PyrdxlP-dep_Trfase_major"/>
</dbReference>
<evidence type="ECO:0000313" key="5">
    <source>
        <dbReference type="EMBL" id="HIT75450.1"/>
    </source>
</evidence>
<organism evidence="5 6">
    <name type="scientific">Candidatus Avipropionibacterium avicola</name>
    <dbReference type="NCBI Taxonomy" id="2840701"/>
    <lineage>
        <taxon>Bacteria</taxon>
        <taxon>Bacillati</taxon>
        <taxon>Actinomycetota</taxon>
        <taxon>Actinomycetes</taxon>
        <taxon>Propionibacteriales</taxon>
        <taxon>Propionibacteriaceae</taxon>
        <taxon>Propionibacteriaceae incertae sedis</taxon>
        <taxon>Candidatus Avipropionibacterium</taxon>
    </lineage>
</organism>
<dbReference type="InterPro" id="IPR015424">
    <property type="entry name" value="PyrdxlP-dep_Trfase"/>
</dbReference>
<evidence type="ECO:0000256" key="3">
    <source>
        <dbReference type="PIRSR" id="PIRSR000390-2"/>
    </source>
</evidence>
<keyword evidence="5" id="KW-0808">Transferase</keyword>
<dbReference type="CDD" id="cd00616">
    <property type="entry name" value="AHBA_syn"/>
    <property type="match status" value="1"/>
</dbReference>
<dbReference type="GO" id="GO:0030170">
    <property type="term" value="F:pyridoxal phosphate binding"/>
    <property type="evidence" value="ECO:0007669"/>
    <property type="project" value="TreeGrafter"/>
</dbReference>
<feature type="modified residue" description="N6-(pyridoxal phosphate)lysine" evidence="3">
    <location>
        <position position="198"/>
    </location>
</feature>
<feature type="active site" description="Proton acceptor" evidence="2">
    <location>
        <position position="198"/>
    </location>
</feature>
<dbReference type="GO" id="GO:0000271">
    <property type="term" value="P:polysaccharide biosynthetic process"/>
    <property type="evidence" value="ECO:0007669"/>
    <property type="project" value="TreeGrafter"/>
</dbReference>
<comment type="cofactor">
    <cofactor evidence="1">
        <name>pyridoxal 5'-phosphate</name>
        <dbReference type="ChEBI" id="CHEBI:597326"/>
    </cofactor>
</comment>
<reference evidence="5" key="1">
    <citation type="submission" date="2020-10" db="EMBL/GenBank/DDBJ databases">
        <authorList>
            <person name="Gilroy R."/>
        </authorList>
    </citation>
    <scope>NUCLEOTIDE SEQUENCE</scope>
    <source>
        <strain evidence="5">ChiGjej1B1-24693</strain>
    </source>
</reference>
<evidence type="ECO:0000313" key="6">
    <source>
        <dbReference type="Proteomes" id="UP000886842"/>
    </source>
</evidence>
<evidence type="ECO:0000256" key="1">
    <source>
        <dbReference type="ARBA" id="ARBA00001933"/>
    </source>
</evidence>
<dbReference type="Gene3D" id="3.90.1150.10">
    <property type="entry name" value="Aspartate Aminotransferase, domain 1"/>
    <property type="match status" value="1"/>
</dbReference>
<dbReference type="GO" id="GO:0008483">
    <property type="term" value="F:transaminase activity"/>
    <property type="evidence" value="ECO:0007669"/>
    <property type="project" value="UniProtKB-KW"/>
</dbReference>
<accession>A0A9D1KM96</accession>
<gene>
    <name evidence="5" type="ORF">IAA98_07690</name>
</gene>
<name>A0A9D1KM96_9ACTN</name>
<reference evidence="5" key="2">
    <citation type="journal article" date="2021" name="PeerJ">
        <title>Extensive microbial diversity within the chicken gut microbiome revealed by metagenomics and culture.</title>
        <authorList>
            <person name="Gilroy R."/>
            <person name="Ravi A."/>
            <person name="Getino M."/>
            <person name="Pursley I."/>
            <person name="Horton D.L."/>
            <person name="Alikhan N.F."/>
            <person name="Baker D."/>
            <person name="Gharbi K."/>
            <person name="Hall N."/>
            <person name="Watson M."/>
            <person name="Adriaenssens E.M."/>
            <person name="Foster-Nyarko E."/>
            <person name="Jarju S."/>
            <person name="Secka A."/>
            <person name="Antonio M."/>
            <person name="Oren A."/>
            <person name="Chaudhuri R.R."/>
            <person name="La Ragione R."/>
            <person name="Hildebrand F."/>
            <person name="Pallen M.J."/>
        </authorList>
    </citation>
    <scope>NUCLEOTIDE SEQUENCE</scope>
    <source>
        <strain evidence="5">ChiGjej1B1-24693</strain>
    </source>
</reference>
<comment type="caution">
    <text evidence="5">The sequence shown here is derived from an EMBL/GenBank/DDBJ whole genome shotgun (WGS) entry which is preliminary data.</text>
</comment>
<dbReference type="PANTHER" id="PTHR30244:SF34">
    <property type="entry name" value="DTDP-4-AMINO-4,6-DIDEOXYGALACTOSE TRANSAMINASE"/>
    <property type="match status" value="1"/>
</dbReference>
<dbReference type="AlphaFoldDB" id="A0A9D1KM96"/>
<keyword evidence="5" id="KW-0032">Aminotransferase</keyword>
<proteinExistence type="inferred from homology"/>
<dbReference type="SUPFAM" id="SSF53383">
    <property type="entry name" value="PLP-dependent transferases"/>
    <property type="match status" value="1"/>
</dbReference>
<dbReference type="PANTHER" id="PTHR30244">
    <property type="entry name" value="TRANSAMINASE"/>
    <property type="match status" value="1"/>
</dbReference>
<dbReference type="EMBL" id="DVLP01000231">
    <property type="protein sequence ID" value="HIT75450.1"/>
    <property type="molecule type" value="Genomic_DNA"/>
</dbReference>
<dbReference type="InterPro" id="IPR015422">
    <property type="entry name" value="PyrdxlP-dep_Trfase_small"/>
</dbReference>
<dbReference type="InterPro" id="IPR000653">
    <property type="entry name" value="DegT/StrS_aminotransferase"/>
</dbReference>
<comment type="similarity">
    <text evidence="4">Belongs to the DegT/DnrJ/EryC1 family.</text>
</comment>
<sequence>MSTPGLALNGGAPAISTPTPAWPVYDQTDADALVEVLNSGRWGSTAGDVVQTFEAEFAAHQDSKYGFALNNGTLALAAALRAGGVGIGDEVIVPPYTFIATAAAALFVGAVPVFADVDPTTHLLDPEAAKAAITERTKAIIPVHLAGAIADMDAFAALGREHDLLIVEDSAQATGAAWKGTAVGSLAGIGTFSFQSSKNLTAGEGGAVTTNDEELANALYAMINVGRVRGGGWYEHTIVGWNLRMTEFQGALLRTQLGRLDAQQKERDVNAVLLDELLADVEGVTPDATDERWTSHGRHLYMMRFPAFEGNAELRDAALKALHAEGLAGASSGYVPLHRNEAVVRDAKAIADRLGQPYPEPQCPVTDELCRDTIWLPQSWLLGNEETTRSVAAAITKVVTSIDDLR</sequence>
<keyword evidence="3 4" id="KW-0663">Pyridoxal phosphate</keyword>
<evidence type="ECO:0000256" key="2">
    <source>
        <dbReference type="PIRSR" id="PIRSR000390-1"/>
    </source>
</evidence>
<dbReference type="Proteomes" id="UP000886842">
    <property type="component" value="Unassembled WGS sequence"/>
</dbReference>
<dbReference type="Pfam" id="PF01041">
    <property type="entry name" value="DegT_DnrJ_EryC1"/>
    <property type="match status" value="1"/>
</dbReference>
<dbReference type="PIRSF" id="PIRSF000390">
    <property type="entry name" value="PLP_StrS"/>
    <property type="match status" value="1"/>
</dbReference>
<protein>
    <submittedName>
        <fullName evidence="5">DegT/DnrJ/EryC1/StrS family aminotransferase</fullName>
    </submittedName>
</protein>
<dbReference type="Gene3D" id="3.40.640.10">
    <property type="entry name" value="Type I PLP-dependent aspartate aminotransferase-like (Major domain)"/>
    <property type="match status" value="1"/>
</dbReference>